<gene>
    <name evidence="2" type="ORF">G3M48_008946</name>
</gene>
<evidence type="ECO:0000313" key="3">
    <source>
        <dbReference type="Proteomes" id="UP001397290"/>
    </source>
</evidence>
<proteinExistence type="predicted"/>
<dbReference type="Pfam" id="PF06824">
    <property type="entry name" value="Glyco_hydro_125"/>
    <property type="match status" value="2"/>
</dbReference>
<dbReference type="GO" id="GO:0003824">
    <property type="term" value="F:catalytic activity"/>
    <property type="evidence" value="ECO:0007669"/>
    <property type="project" value="UniProtKB-ARBA"/>
</dbReference>
<keyword evidence="3" id="KW-1185">Reference proteome</keyword>
<dbReference type="Gene3D" id="1.50.10.10">
    <property type="match status" value="2"/>
</dbReference>
<evidence type="ECO:0000256" key="1">
    <source>
        <dbReference type="SAM" id="SignalP"/>
    </source>
</evidence>
<keyword evidence="1" id="KW-0732">Signal</keyword>
<comment type="caution">
    <text evidence="2">The sequence shown here is derived from an EMBL/GenBank/DDBJ whole genome shotgun (WGS) entry which is preliminary data.</text>
</comment>
<dbReference type="InterPro" id="IPR008313">
    <property type="entry name" value="GH125"/>
</dbReference>
<feature type="chain" id="PRO_5043900774" description="Meiotically up-regulated 157 protein" evidence="1">
    <location>
        <begin position="24"/>
        <end position="498"/>
    </location>
</feature>
<dbReference type="PANTHER" id="PTHR31047">
    <property type="entry name" value="MEIOTICALLY UP-REGULATED GENE 157 PROTEIN"/>
    <property type="match status" value="1"/>
</dbReference>
<protein>
    <recommendedName>
        <fullName evidence="4">Meiotically up-regulated 157 protein</fullName>
    </recommendedName>
</protein>
<dbReference type="SMART" id="SM01149">
    <property type="entry name" value="DUF1237"/>
    <property type="match status" value="1"/>
</dbReference>
<accession>A0AAW0S8K5</accession>
<dbReference type="InterPro" id="IPR008928">
    <property type="entry name" value="6-hairpin_glycosidase_sf"/>
</dbReference>
<dbReference type="EMBL" id="JAAHCF010000007">
    <property type="protein sequence ID" value="KAK8150772.1"/>
    <property type="molecule type" value="Genomic_DNA"/>
</dbReference>
<organism evidence="2 3">
    <name type="scientific">Beauveria asiatica</name>
    <dbReference type="NCBI Taxonomy" id="1069075"/>
    <lineage>
        <taxon>Eukaryota</taxon>
        <taxon>Fungi</taxon>
        <taxon>Dikarya</taxon>
        <taxon>Ascomycota</taxon>
        <taxon>Pezizomycotina</taxon>
        <taxon>Sordariomycetes</taxon>
        <taxon>Hypocreomycetidae</taxon>
        <taxon>Hypocreales</taxon>
        <taxon>Cordycipitaceae</taxon>
        <taxon>Beauveria</taxon>
    </lineage>
</organism>
<evidence type="ECO:0000313" key="2">
    <source>
        <dbReference type="EMBL" id="KAK8150772.1"/>
    </source>
</evidence>
<dbReference type="GO" id="GO:0005975">
    <property type="term" value="P:carbohydrate metabolic process"/>
    <property type="evidence" value="ECO:0007669"/>
    <property type="project" value="InterPro"/>
</dbReference>
<reference evidence="2 3" key="1">
    <citation type="submission" date="2020-02" db="EMBL/GenBank/DDBJ databases">
        <title>Comparative genomics of the hypocrealean fungal genus Beauvera.</title>
        <authorList>
            <person name="Showalter D.N."/>
            <person name="Bushley K.E."/>
            <person name="Rehner S.A."/>
        </authorList>
    </citation>
    <scope>NUCLEOTIDE SEQUENCE [LARGE SCALE GENOMIC DNA]</scope>
    <source>
        <strain evidence="2 3">ARSEF4384</strain>
    </source>
</reference>
<name>A0AAW0S8K5_9HYPO</name>
<dbReference type="InterPro" id="IPR012341">
    <property type="entry name" value="6hp_glycosidase-like_sf"/>
</dbReference>
<dbReference type="PANTHER" id="PTHR31047:SF0">
    <property type="entry name" value="MEIOTICALLY UP-REGULATED GENE 157 PROTEIN"/>
    <property type="match status" value="1"/>
</dbReference>
<dbReference type="SUPFAM" id="SSF48208">
    <property type="entry name" value="Six-hairpin glycosidases"/>
    <property type="match status" value="1"/>
</dbReference>
<evidence type="ECO:0008006" key="4">
    <source>
        <dbReference type="Google" id="ProtNLM"/>
    </source>
</evidence>
<dbReference type="Proteomes" id="UP001397290">
    <property type="component" value="Unassembled WGS sequence"/>
</dbReference>
<dbReference type="PIRSF" id="PIRSF028846">
    <property type="entry name" value="UCP028846"/>
    <property type="match status" value="1"/>
</dbReference>
<feature type="signal peptide" evidence="1">
    <location>
        <begin position="1"/>
        <end position="23"/>
    </location>
</feature>
<sequence length="498" mass="55215">MAVLSPRRVACLALGLFASLANATVSASSARQDLQAQRRTAAGCPDYNTYAQQPHAPYSGGPLKLPYMRPSAECRTFKSPAVEKVIEDMKARLKNPDLARLFENAFPCTLDTTVKYFDPSANLAFIITGDITAQWLRDTGNQFAHLYKILPQDENLKNLVKAVINTEARYIYQFPYCGAFQPPPESGLPPSHNDYADNVRINPPVDNQTVFECKAGRKAMQTILRLLRDQSQSSWSDDWEFVSYYNWTGTPGSLSPPVTNGGNGEPKLANGLVGSSHRPSDDLCVFSYVTSDNAMMSVELALVADVLDKIGAEKKMASQARRFSGIIRKAIWDNTRTSNGIFAYETNGYGGMYMMDDANVPSLLSLPYLGFLPRNDSTYIKTKDAMLSRMNPYYAEGEKFKGVGGPHVNATYPWPMSQVSAIFGTDDDGEIAERLALIMENTSGLGLIHESIHIYNASDYTRPWFAWANSYFAEMVLDLAERKPGLILKKNEPYVVGQ</sequence>
<dbReference type="AlphaFoldDB" id="A0AAW0S8K5"/>